<name>A0ABP6SPN1_9ACTN</name>
<feature type="compositionally biased region" description="Basic and acidic residues" evidence="1">
    <location>
        <begin position="31"/>
        <end position="48"/>
    </location>
</feature>
<proteinExistence type="predicted"/>
<evidence type="ECO:0000313" key="2">
    <source>
        <dbReference type="EMBL" id="GAA3381426.1"/>
    </source>
</evidence>
<sequence length="67" mass="7423">MPALRYAGPRPCAVREPVALDDGHPVGMPGKDVRREQPREAPAHDDGMPRAPSAARTLTTRFLRRLH</sequence>
<accession>A0ABP6SPN1</accession>
<dbReference type="Proteomes" id="UP001499990">
    <property type="component" value="Unassembled WGS sequence"/>
</dbReference>
<evidence type="ECO:0000313" key="3">
    <source>
        <dbReference type="Proteomes" id="UP001499990"/>
    </source>
</evidence>
<keyword evidence="3" id="KW-1185">Reference proteome</keyword>
<reference evidence="3" key="1">
    <citation type="journal article" date="2019" name="Int. J. Syst. Evol. Microbiol.">
        <title>The Global Catalogue of Microorganisms (GCM) 10K type strain sequencing project: providing services to taxonomists for standard genome sequencing and annotation.</title>
        <authorList>
            <consortium name="The Broad Institute Genomics Platform"/>
            <consortium name="The Broad Institute Genome Sequencing Center for Infectious Disease"/>
            <person name="Wu L."/>
            <person name="Ma J."/>
        </authorList>
    </citation>
    <scope>NUCLEOTIDE SEQUENCE [LARGE SCALE GENOMIC DNA]</scope>
    <source>
        <strain evidence="3">JCM 9651</strain>
    </source>
</reference>
<feature type="region of interest" description="Disordered" evidence="1">
    <location>
        <begin position="15"/>
        <end position="58"/>
    </location>
</feature>
<protein>
    <submittedName>
        <fullName evidence="2">Uncharacterized protein</fullName>
    </submittedName>
</protein>
<evidence type="ECO:0000256" key="1">
    <source>
        <dbReference type="SAM" id="MobiDB-lite"/>
    </source>
</evidence>
<dbReference type="EMBL" id="BAAAYL010000004">
    <property type="protein sequence ID" value="GAA3381426.1"/>
    <property type="molecule type" value="Genomic_DNA"/>
</dbReference>
<gene>
    <name evidence="2" type="ORF">GCM10020367_72630</name>
</gene>
<organism evidence="2 3">
    <name type="scientific">Streptomyces sannanensis</name>
    <dbReference type="NCBI Taxonomy" id="285536"/>
    <lineage>
        <taxon>Bacteria</taxon>
        <taxon>Bacillati</taxon>
        <taxon>Actinomycetota</taxon>
        <taxon>Actinomycetes</taxon>
        <taxon>Kitasatosporales</taxon>
        <taxon>Streptomycetaceae</taxon>
        <taxon>Streptomyces</taxon>
    </lineage>
</organism>
<comment type="caution">
    <text evidence="2">The sequence shown here is derived from an EMBL/GenBank/DDBJ whole genome shotgun (WGS) entry which is preliminary data.</text>
</comment>